<dbReference type="EMBL" id="JACHMY010000001">
    <property type="protein sequence ID" value="MBB5835762.1"/>
    <property type="molecule type" value="Genomic_DNA"/>
</dbReference>
<dbReference type="RefSeq" id="WP_184795369.1">
    <property type="nucleotide sequence ID" value="NZ_JACHMY010000001.1"/>
</dbReference>
<dbReference type="InterPro" id="IPR017853">
    <property type="entry name" value="GH"/>
</dbReference>
<dbReference type="AlphaFoldDB" id="A0A7W9J517"/>
<dbReference type="InterPro" id="IPR050887">
    <property type="entry name" value="Beta-mannosidase_GH2"/>
</dbReference>
<evidence type="ECO:0000259" key="8">
    <source>
        <dbReference type="Pfam" id="PF22666"/>
    </source>
</evidence>
<dbReference type="SUPFAM" id="SSF49785">
    <property type="entry name" value="Galactose-binding domain-like"/>
    <property type="match status" value="1"/>
</dbReference>
<evidence type="ECO:0000256" key="1">
    <source>
        <dbReference type="ARBA" id="ARBA00000829"/>
    </source>
</evidence>
<reference evidence="9 10" key="1">
    <citation type="submission" date="2020-08" db="EMBL/GenBank/DDBJ databases">
        <title>Sequencing the genomes of 1000 actinobacteria strains.</title>
        <authorList>
            <person name="Klenk H.-P."/>
        </authorList>
    </citation>
    <scope>NUCLEOTIDE SEQUENCE [LARGE SCALE GENOMIC DNA]</scope>
    <source>
        <strain evidence="9 10">DSM 28967</strain>
    </source>
</reference>
<dbReference type="EC" id="3.2.1.25" evidence="3"/>
<feature type="domain" description="Glycoside hydrolase family 2 immunoglobulin-like beta-sandwich" evidence="7">
    <location>
        <begin position="193"/>
        <end position="305"/>
    </location>
</feature>
<dbReference type="InterPro" id="IPR006102">
    <property type="entry name" value="Ig-like_GH2"/>
</dbReference>
<comment type="catalytic activity">
    <reaction evidence="1">
        <text>Hydrolysis of terminal, non-reducing beta-D-mannose residues in beta-D-mannosides.</text>
        <dbReference type="EC" id="3.2.1.25"/>
    </reaction>
</comment>
<keyword evidence="5 9" id="KW-0326">Glycosidase</keyword>
<dbReference type="SUPFAM" id="SSF51445">
    <property type="entry name" value="(Trans)glycosidases"/>
    <property type="match status" value="1"/>
</dbReference>
<evidence type="ECO:0000256" key="5">
    <source>
        <dbReference type="ARBA" id="ARBA00023295"/>
    </source>
</evidence>
<proteinExistence type="inferred from homology"/>
<organism evidence="9 10">
    <name type="scientific">Kribbella italica</name>
    <dbReference type="NCBI Taxonomy" id="1540520"/>
    <lineage>
        <taxon>Bacteria</taxon>
        <taxon>Bacillati</taxon>
        <taxon>Actinomycetota</taxon>
        <taxon>Actinomycetes</taxon>
        <taxon>Propionibacteriales</taxon>
        <taxon>Kribbellaceae</taxon>
        <taxon>Kribbella</taxon>
    </lineage>
</organism>
<dbReference type="GO" id="GO:0005975">
    <property type="term" value="P:carbohydrate metabolic process"/>
    <property type="evidence" value="ECO:0007669"/>
    <property type="project" value="InterPro"/>
</dbReference>
<feature type="region of interest" description="Disordered" evidence="6">
    <location>
        <begin position="480"/>
        <end position="501"/>
    </location>
</feature>
<name>A0A7W9J517_9ACTN</name>
<evidence type="ECO:0000256" key="3">
    <source>
        <dbReference type="ARBA" id="ARBA00012754"/>
    </source>
</evidence>
<dbReference type="Gene3D" id="3.20.20.80">
    <property type="entry name" value="Glycosidases"/>
    <property type="match status" value="1"/>
</dbReference>
<dbReference type="Pfam" id="PF22666">
    <property type="entry name" value="Glyco_hydro_2_N2"/>
    <property type="match status" value="1"/>
</dbReference>
<comment type="similarity">
    <text evidence="2">Belongs to the glycosyl hydrolase 2 family.</text>
</comment>
<accession>A0A7W9J517</accession>
<keyword evidence="4 9" id="KW-0378">Hydrolase</keyword>
<dbReference type="Pfam" id="PF00703">
    <property type="entry name" value="Glyco_hydro_2"/>
    <property type="match status" value="1"/>
</dbReference>
<feature type="domain" description="Beta-mannosidase-like galactose-binding" evidence="8">
    <location>
        <begin position="26"/>
        <end position="182"/>
    </location>
</feature>
<evidence type="ECO:0000256" key="2">
    <source>
        <dbReference type="ARBA" id="ARBA00007401"/>
    </source>
</evidence>
<feature type="compositionally biased region" description="Basic and acidic residues" evidence="6">
    <location>
        <begin position="488"/>
        <end position="499"/>
    </location>
</feature>
<dbReference type="InterPro" id="IPR013783">
    <property type="entry name" value="Ig-like_fold"/>
</dbReference>
<dbReference type="GO" id="GO:0006516">
    <property type="term" value="P:glycoprotein catabolic process"/>
    <property type="evidence" value="ECO:0007669"/>
    <property type="project" value="TreeGrafter"/>
</dbReference>
<sequence>MTRLSLHAEWTLHPIAGPLPTGLPSAVPATVPGTVHTDLLAAGLIPDPYLDRNEHDLLWIGESDFAYRRTVQIDALGPDERLDLVAEGLDTFATVLVNGRRAGAFRNQHRSYRIDLRSLVHPGANEVGIEFASALRSAREAEARLGARPYVGNALPYNAVRKMACNFGWDWGPVVVTAGIWRPLWLHRWSGARIAEVLPQVTVDAEGNGVVRCRVELERTDHARVELRVRVVGQDPGTGQTSLGSAHAETSLTVTTTDAEVRLDVPDVELWWPRGHGAQPLYQLEVDLLRDGERLDSWSRSIGFRTVEVRVEPDEFGTCWEFVVNGRRIFVKGANWIPGDCFLPRFGRPQYQARIQDAIDAGFNLLRVWGGGIYEDDDFYDLCNREGLLVWQDFPFACAAYAEAPELWSEVEAEARENVVRLAPNPSLVVWNGSNENIEGFYHWGWRERLGPDTDWGLGYYEKLLPGLLAELDPGRAYLPSSPWSPGRPDDPRNPDHGPVHSWEVWNRQDYRAYRDDTPRFVAEFGFQGPPNWATLTEAVHDQPLRPDSPGVVSHQKADDGNGKLLRGLGDHLPVPDLMEHWHFATQLNQARAITYGVEHFRSHAPRTSGYVIWQLNDCWPVTSWSAVDSAGRRKPLWYALRALNAERLLSFQPRPDGLSLIVSNDTAEEWAARLRLWRAGFDGTTQEDQYVDVVVPAFGSRTVLLDNLLTKVERPESALLLASADGVRRALWYFGEDPGLDLREPVLEVAVRPTPAGVVLEVTAGTFVKDLVVNADRLHPGARVDDNLITLLPGERHSFVLTLPDAVRLPPRDRWDPFALLTANHLIQAQLNR</sequence>
<comment type="caution">
    <text evidence="9">The sequence shown here is derived from an EMBL/GenBank/DDBJ whole genome shotgun (WGS) entry which is preliminary data.</text>
</comment>
<dbReference type="InterPro" id="IPR054593">
    <property type="entry name" value="Beta-mannosidase-like_N2"/>
</dbReference>
<dbReference type="PANTHER" id="PTHR43730:SF1">
    <property type="entry name" value="BETA-MANNOSIDASE"/>
    <property type="match status" value="1"/>
</dbReference>
<evidence type="ECO:0000259" key="7">
    <source>
        <dbReference type="Pfam" id="PF00703"/>
    </source>
</evidence>
<dbReference type="InterPro" id="IPR036156">
    <property type="entry name" value="Beta-gal/glucu_dom_sf"/>
</dbReference>
<dbReference type="Gene3D" id="2.60.40.10">
    <property type="entry name" value="Immunoglobulins"/>
    <property type="match status" value="2"/>
</dbReference>
<dbReference type="FunFam" id="3.20.20.80:FF:000050">
    <property type="entry name" value="Beta-mannosidase B"/>
    <property type="match status" value="1"/>
</dbReference>
<dbReference type="Proteomes" id="UP000549971">
    <property type="component" value="Unassembled WGS sequence"/>
</dbReference>
<dbReference type="InterPro" id="IPR008979">
    <property type="entry name" value="Galactose-bd-like_sf"/>
</dbReference>
<evidence type="ECO:0000256" key="4">
    <source>
        <dbReference type="ARBA" id="ARBA00022801"/>
    </source>
</evidence>
<dbReference type="SUPFAM" id="SSF49303">
    <property type="entry name" value="beta-Galactosidase/glucuronidase domain"/>
    <property type="match status" value="2"/>
</dbReference>
<gene>
    <name evidence="9" type="ORF">HDA39_002496</name>
</gene>
<evidence type="ECO:0000313" key="9">
    <source>
        <dbReference type="EMBL" id="MBB5835762.1"/>
    </source>
</evidence>
<dbReference type="PANTHER" id="PTHR43730">
    <property type="entry name" value="BETA-MANNOSIDASE"/>
    <property type="match status" value="1"/>
</dbReference>
<dbReference type="Gene3D" id="2.60.120.260">
    <property type="entry name" value="Galactose-binding domain-like"/>
    <property type="match status" value="1"/>
</dbReference>
<protein>
    <recommendedName>
        <fullName evidence="3">beta-mannosidase</fullName>
        <ecNumber evidence="3">3.2.1.25</ecNumber>
    </recommendedName>
</protein>
<feature type="region of interest" description="Disordered" evidence="6">
    <location>
        <begin position="542"/>
        <end position="561"/>
    </location>
</feature>
<evidence type="ECO:0000256" key="6">
    <source>
        <dbReference type="SAM" id="MobiDB-lite"/>
    </source>
</evidence>
<keyword evidence="10" id="KW-1185">Reference proteome</keyword>
<dbReference type="GO" id="GO:0004567">
    <property type="term" value="F:beta-mannosidase activity"/>
    <property type="evidence" value="ECO:0007669"/>
    <property type="project" value="UniProtKB-EC"/>
</dbReference>
<evidence type="ECO:0000313" key="10">
    <source>
        <dbReference type="Proteomes" id="UP000549971"/>
    </source>
</evidence>